<evidence type="ECO:0000256" key="3">
    <source>
        <dbReference type="ARBA" id="ARBA00013714"/>
    </source>
</evidence>
<dbReference type="Proteomes" id="UP000243876">
    <property type="component" value="Unassembled WGS sequence"/>
</dbReference>
<keyword evidence="8" id="KW-0496">Mitochondrion</keyword>
<keyword evidence="16" id="KW-1185">Reference proteome</keyword>
<evidence type="ECO:0000256" key="13">
    <source>
        <dbReference type="SAM" id="Phobius"/>
    </source>
</evidence>
<evidence type="ECO:0000256" key="4">
    <source>
        <dbReference type="ARBA" id="ARBA00022448"/>
    </source>
</evidence>
<keyword evidence="6" id="KW-0560">Oxidoreductase</keyword>
<keyword evidence="7" id="KW-0811">Translocation</keyword>
<evidence type="ECO:0000256" key="11">
    <source>
        <dbReference type="ARBA" id="ARBA00033150"/>
    </source>
</evidence>
<evidence type="ECO:0000256" key="2">
    <source>
        <dbReference type="ARBA" id="ARBA00004164"/>
    </source>
</evidence>
<feature type="compositionally biased region" description="Low complexity" evidence="12">
    <location>
        <begin position="141"/>
        <end position="155"/>
    </location>
</feature>
<evidence type="ECO:0000313" key="15">
    <source>
        <dbReference type="EMBL" id="CEQ40819.1"/>
    </source>
</evidence>
<feature type="region of interest" description="Disordered" evidence="12">
    <location>
        <begin position="66"/>
        <end position="104"/>
    </location>
</feature>
<accession>A0A0D6ELG8</accession>
<evidence type="ECO:0000256" key="7">
    <source>
        <dbReference type="ARBA" id="ARBA00023010"/>
    </source>
</evidence>
<comment type="cofactor">
    <cofactor evidence="1">
        <name>Cu(2+)</name>
        <dbReference type="ChEBI" id="CHEBI:29036"/>
    </cofactor>
</comment>
<dbReference type="GO" id="GO:0015035">
    <property type="term" value="F:protein-disulfide reductase activity"/>
    <property type="evidence" value="ECO:0007669"/>
    <property type="project" value="InterPro"/>
</dbReference>
<gene>
    <name evidence="15" type="primary">SPOSA6832_02459</name>
</gene>
<keyword evidence="9" id="KW-1015">Disulfide bond</keyword>
<reference evidence="16" key="1">
    <citation type="submission" date="2015-02" db="EMBL/GenBank/DDBJ databases">
        <authorList>
            <person name="Gon?alves P."/>
        </authorList>
    </citation>
    <scope>NUCLEOTIDE SEQUENCE [LARGE SCALE GENOMIC DNA]</scope>
</reference>
<keyword evidence="13" id="KW-0812">Transmembrane</keyword>
<dbReference type="InterPro" id="IPR010625">
    <property type="entry name" value="CHCH"/>
</dbReference>
<dbReference type="Pfam" id="PF06747">
    <property type="entry name" value="CHCH"/>
    <property type="match status" value="1"/>
</dbReference>
<dbReference type="Gene3D" id="1.10.287.2900">
    <property type="match status" value="1"/>
</dbReference>
<dbReference type="GO" id="GO:0005743">
    <property type="term" value="C:mitochondrial inner membrane"/>
    <property type="evidence" value="ECO:0007669"/>
    <property type="project" value="UniProtKB-SubCell"/>
</dbReference>
<evidence type="ECO:0000313" key="16">
    <source>
        <dbReference type="Proteomes" id="UP000243876"/>
    </source>
</evidence>
<comment type="subcellular location">
    <subcellularLocation>
        <location evidence="2">Mitochondrion inner membrane</location>
        <topology evidence="2">Single-pass type II membrane protein</topology>
        <orientation evidence="2">Intermembrane side</orientation>
    </subcellularLocation>
</comment>
<keyword evidence="13" id="KW-1133">Transmembrane helix</keyword>
<dbReference type="GO" id="GO:0045041">
    <property type="term" value="P:protein import into mitochondrial intermembrane space"/>
    <property type="evidence" value="ECO:0007669"/>
    <property type="project" value="InterPro"/>
</dbReference>
<protein>
    <recommendedName>
        <fullName evidence="3">Mitochondrial intermembrane space import and assembly protein 40</fullName>
    </recommendedName>
    <alternativeName>
        <fullName evidence="11">Mitochondrial import inner membrane translocase TIM40</fullName>
    </alternativeName>
</protein>
<sequence length="271" mass="28757">MLRAPLRTLPRRLAVPRPARSFASSTAERRFAVYQSQTTRPVVYASLGLAALFGWTAAVLTVGGSRGKAKKEHGDKGEFRGQGLLSRERSGNRRNARPSPLGREGGAVLGWNVLPAAALALGGAAARRIFFGKLTSAPAASLPSPSSPATSESVPAPGPDPTTSDASQAAAFNPETGEINWDCPCLGGMADGPCGPEFKAAFSCFVYSEAEPKGVDCVEKFRGMQECFRRHPDIYGDEAALQLPDEHFLEKVVDAEERPTEKQAEAAASLE</sequence>
<name>A0A0D6ELG8_SPOSA</name>
<dbReference type="PANTHER" id="PTHR21622:SF0">
    <property type="entry name" value="COILED-COIL-HELIX-COILED-COIL-HELIX DOMAIN CONTAINING 4"/>
    <property type="match status" value="1"/>
</dbReference>
<keyword evidence="4" id="KW-0813">Transport</keyword>
<organism evidence="15 16">
    <name type="scientific">Sporidiobolus salmonicolor</name>
    <name type="common">Yeast-like fungus</name>
    <name type="synonym">Sporobolomyces salmonicolor</name>
    <dbReference type="NCBI Taxonomy" id="5005"/>
    <lineage>
        <taxon>Eukaryota</taxon>
        <taxon>Fungi</taxon>
        <taxon>Dikarya</taxon>
        <taxon>Basidiomycota</taxon>
        <taxon>Pucciniomycotina</taxon>
        <taxon>Microbotryomycetes</taxon>
        <taxon>Sporidiobolales</taxon>
        <taxon>Sporidiobolaceae</taxon>
        <taxon>Sporobolomyces</taxon>
    </lineage>
</organism>
<feature type="region of interest" description="Disordered" evidence="12">
    <location>
        <begin position="141"/>
        <end position="168"/>
    </location>
</feature>
<feature type="non-terminal residue" evidence="15">
    <location>
        <position position="1"/>
    </location>
</feature>
<keyword evidence="10" id="KW-0676">Redox-active center</keyword>
<evidence type="ECO:0000256" key="12">
    <source>
        <dbReference type="SAM" id="MobiDB-lite"/>
    </source>
</evidence>
<evidence type="ECO:0000256" key="8">
    <source>
        <dbReference type="ARBA" id="ARBA00023128"/>
    </source>
</evidence>
<dbReference type="PROSITE" id="PS51808">
    <property type="entry name" value="CHCH"/>
    <property type="match status" value="1"/>
</dbReference>
<dbReference type="AlphaFoldDB" id="A0A0D6ELG8"/>
<dbReference type="InterPro" id="IPR039289">
    <property type="entry name" value="CHCHD4"/>
</dbReference>
<feature type="domain" description="CHCH" evidence="14">
    <location>
        <begin position="194"/>
        <end position="230"/>
    </location>
</feature>
<keyword evidence="5" id="KW-0653">Protein transport</keyword>
<evidence type="ECO:0000259" key="14">
    <source>
        <dbReference type="Pfam" id="PF06747"/>
    </source>
</evidence>
<dbReference type="PANTHER" id="PTHR21622">
    <property type="entry name" value="COILED-COIL-HELIX-COILED-COIL-HELIX DOMAIN CONTAINING 4"/>
    <property type="match status" value="1"/>
</dbReference>
<proteinExistence type="predicted"/>
<evidence type="ECO:0000256" key="10">
    <source>
        <dbReference type="ARBA" id="ARBA00023284"/>
    </source>
</evidence>
<dbReference type="EMBL" id="CENE01000009">
    <property type="protein sequence ID" value="CEQ40819.1"/>
    <property type="molecule type" value="Genomic_DNA"/>
</dbReference>
<evidence type="ECO:0000256" key="6">
    <source>
        <dbReference type="ARBA" id="ARBA00023002"/>
    </source>
</evidence>
<keyword evidence="13" id="KW-0472">Membrane</keyword>
<evidence type="ECO:0000256" key="1">
    <source>
        <dbReference type="ARBA" id="ARBA00001973"/>
    </source>
</evidence>
<dbReference type="OrthoDB" id="7481291at2759"/>
<evidence type="ECO:0000256" key="9">
    <source>
        <dbReference type="ARBA" id="ARBA00023157"/>
    </source>
</evidence>
<feature type="transmembrane region" description="Helical" evidence="13">
    <location>
        <begin position="42"/>
        <end position="63"/>
    </location>
</feature>
<evidence type="ECO:0000256" key="5">
    <source>
        <dbReference type="ARBA" id="ARBA00022927"/>
    </source>
</evidence>
<dbReference type="GO" id="GO:0005758">
    <property type="term" value="C:mitochondrial intermembrane space"/>
    <property type="evidence" value="ECO:0007669"/>
    <property type="project" value="TreeGrafter"/>
</dbReference>